<comment type="similarity">
    <text evidence="1">Belongs to the CapA family.</text>
</comment>
<dbReference type="Proteomes" id="UP000594771">
    <property type="component" value="Chromosome"/>
</dbReference>
<keyword evidence="6" id="KW-1185">Reference proteome</keyword>
<dbReference type="EMBL" id="JAOTML010000001">
    <property type="protein sequence ID" value="MCY3052626.1"/>
    <property type="molecule type" value="Genomic_DNA"/>
</dbReference>
<dbReference type="AlphaFoldDB" id="A0A120I9R5"/>
<accession>A0A120I9R5</accession>
<evidence type="ECO:0000313" key="3">
    <source>
        <dbReference type="EMBL" id="MCY3052626.1"/>
    </source>
</evidence>
<dbReference type="InterPro" id="IPR052169">
    <property type="entry name" value="CW_Biosynth-Accessory"/>
</dbReference>
<evidence type="ECO:0000313" key="6">
    <source>
        <dbReference type="Proteomes" id="UP001069145"/>
    </source>
</evidence>
<evidence type="ECO:0000313" key="5">
    <source>
        <dbReference type="Proteomes" id="UP000594771"/>
    </source>
</evidence>
<dbReference type="PANTHER" id="PTHR33393">
    <property type="entry name" value="POLYGLUTAMINE SYNTHESIS ACCESSORY PROTEIN RV0574C-RELATED"/>
    <property type="match status" value="1"/>
</dbReference>
<dbReference type="CDD" id="cd07381">
    <property type="entry name" value="MPP_CapA"/>
    <property type="match status" value="1"/>
</dbReference>
<name>A0A120I9R5_9LACT</name>
<dbReference type="Gene3D" id="3.60.21.10">
    <property type="match status" value="1"/>
</dbReference>
<dbReference type="Pfam" id="PF09587">
    <property type="entry name" value="PGA_cap"/>
    <property type="match status" value="1"/>
</dbReference>
<dbReference type="GeneID" id="35767228"/>
<dbReference type="RefSeq" id="WP_060778201.1">
    <property type="nucleotide sequence ID" value="NZ_CAJHLF010000002.1"/>
</dbReference>
<dbReference type="InterPro" id="IPR029052">
    <property type="entry name" value="Metallo-depent_PP-like"/>
</dbReference>
<reference evidence="4 5" key="1">
    <citation type="submission" date="2020-12" db="EMBL/GenBank/DDBJ databases">
        <title>FDA dAtabase for Regulatory Grade micrObial Sequences (FDA-ARGOS): Supporting development and validation of Infectious Disease Dx tests.</title>
        <authorList>
            <person name="Sproer C."/>
            <person name="Gronow S."/>
            <person name="Severitt S."/>
            <person name="Schroder I."/>
            <person name="Tallon L."/>
            <person name="Sadzewicz L."/>
            <person name="Zhao X."/>
            <person name="Boylan J."/>
            <person name="Ott S."/>
            <person name="Bowen H."/>
            <person name="Vavikolanu K."/>
            <person name="Mehta A."/>
            <person name="Aluvathingal J."/>
            <person name="Nadendla S."/>
            <person name="Lowell S."/>
            <person name="Myers T."/>
            <person name="Yan Y."/>
            <person name="Sichtig H."/>
        </authorList>
    </citation>
    <scope>NUCLEOTIDE SEQUENCE [LARGE SCALE GENOMIC DNA]</scope>
    <source>
        <strain evidence="4 5">FDAARGOS_911</strain>
    </source>
</reference>
<dbReference type="OrthoDB" id="9810906at2"/>
<protein>
    <submittedName>
        <fullName evidence="4">CapA family protein</fullName>
    </submittedName>
</protein>
<proteinExistence type="inferred from homology"/>
<organism evidence="4 5">
    <name type="scientific">Aerococcus urinae</name>
    <dbReference type="NCBI Taxonomy" id="1376"/>
    <lineage>
        <taxon>Bacteria</taxon>
        <taxon>Bacillati</taxon>
        <taxon>Bacillota</taxon>
        <taxon>Bacilli</taxon>
        <taxon>Lactobacillales</taxon>
        <taxon>Aerococcaceae</taxon>
        <taxon>Aerococcus</taxon>
    </lineage>
</organism>
<evidence type="ECO:0000313" key="4">
    <source>
        <dbReference type="EMBL" id="QPS00934.1"/>
    </source>
</evidence>
<dbReference type="SUPFAM" id="SSF56300">
    <property type="entry name" value="Metallo-dependent phosphatases"/>
    <property type="match status" value="1"/>
</dbReference>
<gene>
    <name evidence="4" type="ORF">I6G68_05940</name>
    <name evidence="3" type="ORF">ODY43_01215</name>
</gene>
<reference evidence="3" key="2">
    <citation type="submission" date="2022-09" db="EMBL/GenBank/DDBJ databases">
        <title>Aerococcus urinae taxonomy study.</title>
        <authorList>
            <person name="Christensen J."/>
            <person name="Senneby E."/>
        </authorList>
    </citation>
    <scope>NUCLEOTIDE SEQUENCE</scope>
    <source>
        <strain evidence="3">NLD-066-U95</strain>
    </source>
</reference>
<dbReference type="KEGG" id="aun:AWM73_04115"/>
<dbReference type="EMBL" id="CP065662">
    <property type="protein sequence ID" value="QPS00934.1"/>
    <property type="molecule type" value="Genomic_DNA"/>
</dbReference>
<sequence length="404" mass="45764">MNIKGLLKALLGVFFALLIVISGAFLYQELKHSKDDQSWEFSLKPKNNSSKANTARIFCNGDLLYHDIVYWSAEQGDGTYDFNNNFRYVKDWLGQGDLVIGDYEGTITPGRELTGYPMFNAPVEVASAIKNAGYDVMALANNHILDMGLEGVASTQKAFNDLGIDTIGVYTKAPRSTDQLLIKEVNGIKIAILNYAYGYNGMEQNLSQKEYEASMSDLDEEKMKEEINFAEENADITIVMPHMGIEYQLQPNEEQKALYHKMIDWGADLIFGGHPHVIQPSEVVNHNGENKFIIYSMGNFLSNQRIETVDNPWTERGVLMDVSLTKQGDTTKIETIQAHPTWVNRTPNGKRGHGFDLYDYTVYVLEDWVQGGKYYGQLDHATQARVDRAYQETLDHVNLQWPKE</sequence>
<feature type="domain" description="Capsule synthesis protein CapA" evidence="2">
    <location>
        <begin position="56"/>
        <end position="304"/>
    </location>
</feature>
<dbReference type="Proteomes" id="UP001069145">
    <property type="component" value="Unassembled WGS sequence"/>
</dbReference>
<evidence type="ECO:0000259" key="2">
    <source>
        <dbReference type="SMART" id="SM00854"/>
    </source>
</evidence>
<evidence type="ECO:0000256" key="1">
    <source>
        <dbReference type="ARBA" id="ARBA00005662"/>
    </source>
</evidence>
<dbReference type="SMART" id="SM00854">
    <property type="entry name" value="PGA_cap"/>
    <property type="match status" value="1"/>
</dbReference>
<dbReference type="PANTHER" id="PTHR33393:SF12">
    <property type="entry name" value="CAPSULE BIOSYNTHESIS PROTEIN CAPA"/>
    <property type="match status" value="1"/>
</dbReference>
<dbReference type="InterPro" id="IPR019079">
    <property type="entry name" value="Capsule_synth_CapA"/>
</dbReference>